<evidence type="ECO:0000256" key="8">
    <source>
        <dbReference type="ARBA" id="ARBA00023136"/>
    </source>
</evidence>
<dbReference type="InterPro" id="IPR032675">
    <property type="entry name" value="LRR_dom_sf"/>
</dbReference>
<evidence type="ECO:0000259" key="12">
    <source>
        <dbReference type="PROSITE" id="PS50261"/>
    </source>
</evidence>
<keyword evidence="10" id="KW-0675">Receptor</keyword>
<dbReference type="SUPFAM" id="SSF111418">
    <property type="entry name" value="Hormone receptor domain"/>
    <property type="match status" value="1"/>
</dbReference>
<dbReference type="PROSITE" id="PS50261">
    <property type="entry name" value="G_PROTEIN_RECEP_F2_4"/>
    <property type="match status" value="1"/>
</dbReference>
<evidence type="ECO:0000256" key="1">
    <source>
        <dbReference type="ARBA" id="ARBA00004141"/>
    </source>
</evidence>
<evidence type="ECO:0000256" key="7">
    <source>
        <dbReference type="ARBA" id="ARBA00022989"/>
    </source>
</evidence>
<dbReference type="Ensembl" id="ENSCINT00000035003.1">
    <property type="protein sequence ID" value="ENSCINP00000029965.1"/>
    <property type="gene ID" value="ENSCING00000019973.1"/>
</dbReference>
<dbReference type="SUPFAM" id="SSF52058">
    <property type="entry name" value="L domain-like"/>
    <property type="match status" value="1"/>
</dbReference>
<dbReference type="Gene3D" id="1.20.1070.10">
    <property type="entry name" value="Rhodopsin 7-helix transmembrane proteins"/>
    <property type="match status" value="1"/>
</dbReference>
<protein>
    <recommendedName>
        <fullName evidence="16">Adhesion G protein-coupled receptor A3</fullName>
    </recommendedName>
</protein>
<name>H2XJY3_CIOIN</name>
<feature type="transmembrane region" description="Helical" evidence="11">
    <location>
        <begin position="757"/>
        <end position="779"/>
    </location>
</feature>
<dbReference type="OMA" id="XFYLIGG"/>
<dbReference type="EMBL" id="EAAA01002606">
    <property type="status" value="NOT_ANNOTATED_CDS"/>
    <property type="molecule type" value="Genomic_DNA"/>
</dbReference>
<accession>H2XJY3</accession>
<keyword evidence="9" id="KW-1015">Disulfide bond</keyword>
<evidence type="ECO:0000256" key="9">
    <source>
        <dbReference type="ARBA" id="ARBA00023157"/>
    </source>
</evidence>
<dbReference type="Proteomes" id="UP000008144">
    <property type="component" value="Chromosome 8"/>
</dbReference>
<feature type="domain" description="G-protein coupled receptors family 2 profile 2" evidence="12">
    <location>
        <begin position="639"/>
        <end position="887"/>
    </location>
</feature>
<dbReference type="SMART" id="SM00369">
    <property type="entry name" value="LRR_TYP"/>
    <property type="match status" value="2"/>
</dbReference>
<dbReference type="InterPro" id="IPR036445">
    <property type="entry name" value="GPCR_2_extracell_dom_sf"/>
</dbReference>
<dbReference type="InParanoid" id="H2XJY3"/>
<dbReference type="InterPro" id="IPR003599">
    <property type="entry name" value="Ig_sub"/>
</dbReference>
<sequence>MAENQISYIGPSTFTNFRNLKRLNLSHNNIGRLDRSMFLGLTSLERLYLNNNIFPLIPGDTFTSLTSLKRLNVSSTHLVCNCMMKEFLVWSKMNRTTKLKLNGACTVPLSMKGINLKRVKIKRLKCDVLSDLPYFDIRPAKQQVVFEGDSISLHCEGTDLFHAKINWSLNGVRISNSSMQMFNQTFRRSYDTSVVSSRLTLPNLTAQYSGVWGCTISSNISFVSKHTEIKVLKTTAKYCDRVNVTNDMGNFTWHEAVTGVTVRYNCTEPQQEITMEPHIASRQCILPGVWSIGNYSQCQFHDPLARYSKVFNALYPLITEKLVLYFKLLHCTSCNCSTKMDYSKQISVALLAVSYVLCFVHIISLSSSILELMGKSMSSHAFYSILPSHEVVQTCNKLQRILKTTAIGFLSNMTNINMKSSNIALAGYNFNVTDQKYIYCSISEAIEWTELTKYPELELVCQDLLLFNFSILLFFHSFLFFILHTYITITVTLGVFVATTFKTIHLLHPGFKNGNLFQSSTTTTNIKPDPERHVLVSSIYSVHVNNRNVVNLTKPAVYIFHTQESVSQLNLDYEHYIAMWNGSGWNRAHHHCIFNHTTRDQQQHNITVIQCDVLATFAIMKQIKVPSRGGNNGRQTTLTHPTVYAGSAVLTLTLLLMLITYAVFRKFIIFSSLLLSRDARHMIINTTLHLLVAVLTFTVGVWSISSKVMCYVTGILLHYSSLSVLLWITLSSGNICKEMLAAQQPPLLEPKPSKPMLSLLFYYGSIPIIICGITASAKIENYNGDGGQYCWLSWETSLYAFYAPAACIAIFCILVLLRILATLNCAPSGEVENEQSSKTRLQGVALILVLFITTWVTAAMTVAAPRIQVCYSNFFNFWYLLLFYLFLISLKFFKQEEPTPSIDLHLIFSCIFAMMCIAMSSFLLIQHLTSRSDVRRSWRNLC</sequence>
<proteinExistence type="inferred from homology"/>
<dbReference type="InterPro" id="IPR001611">
    <property type="entry name" value="Leu-rich_rpt"/>
</dbReference>
<dbReference type="Gene3D" id="2.60.40.10">
    <property type="entry name" value="Immunoglobulins"/>
    <property type="match status" value="1"/>
</dbReference>
<dbReference type="GO" id="GO:0007166">
    <property type="term" value="P:cell surface receptor signaling pathway"/>
    <property type="evidence" value="ECO:0007669"/>
    <property type="project" value="InterPro"/>
</dbReference>
<dbReference type="InterPro" id="IPR017981">
    <property type="entry name" value="GPCR_2-like_7TM"/>
</dbReference>
<dbReference type="Pfam" id="PF13855">
    <property type="entry name" value="LRR_8"/>
    <property type="match status" value="1"/>
</dbReference>
<dbReference type="PROSITE" id="PS51450">
    <property type="entry name" value="LRR"/>
    <property type="match status" value="1"/>
</dbReference>
<dbReference type="AlphaFoldDB" id="H2XJY3"/>
<comment type="similarity">
    <text evidence="2">Belongs to the G-protein coupled receptor 2 family. Adhesion G-protein coupled receptor (ADGR) subfamily.</text>
</comment>
<dbReference type="InterPro" id="IPR013783">
    <property type="entry name" value="Ig-like_fold"/>
</dbReference>
<feature type="transmembrane region" description="Helical" evidence="11">
    <location>
        <begin position="841"/>
        <end position="864"/>
    </location>
</feature>
<dbReference type="InterPro" id="IPR003591">
    <property type="entry name" value="Leu-rich_rpt_typical-subtyp"/>
</dbReference>
<dbReference type="STRING" id="7719.ENSCINP00000029965"/>
<keyword evidence="7 11" id="KW-1133">Transmembrane helix</keyword>
<dbReference type="InterPro" id="IPR036179">
    <property type="entry name" value="Ig-like_dom_sf"/>
</dbReference>
<evidence type="ECO:0000313" key="14">
    <source>
        <dbReference type="Ensembl" id="ENSCINP00000029965.1"/>
    </source>
</evidence>
<feature type="transmembrane region" description="Helical" evidence="11">
    <location>
        <begin position="876"/>
        <end position="893"/>
    </location>
</feature>
<keyword evidence="5" id="KW-0732">Signal</keyword>
<comment type="subcellular location">
    <subcellularLocation>
        <location evidence="1">Membrane</location>
        <topology evidence="1">Multi-pass membrane protein</topology>
    </subcellularLocation>
</comment>
<dbReference type="InterPro" id="IPR007110">
    <property type="entry name" value="Ig-like_dom"/>
</dbReference>
<keyword evidence="6" id="KW-0677">Repeat</keyword>
<dbReference type="SMART" id="SM00409">
    <property type="entry name" value="IG"/>
    <property type="match status" value="1"/>
</dbReference>
<feature type="transmembrane region" description="Helical" evidence="11">
    <location>
        <begin position="684"/>
        <end position="704"/>
    </location>
</feature>
<keyword evidence="8 11" id="KW-0472">Membrane</keyword>
<reference evidence="14" key="2">
    <citation type="journal article" date="2008" name="Genome Biol.">
        <title>Improved genome assembly and evidence-based global gene model set for the chordate Ciona intestinalis: new insight into intron and operon populations.</title>
        <authorList>
            <person name="Satou Y."/>
            <person name="Mineta K."/>
            <person name="Ogasawara M."/>
            <person name="Sasakura Y."/>
            <person name="Shoguchi E."/>
            <person name="Ueno K."/>
            <person name="Yamada L."/>
            <person name="Matsumoto J."/>
            <person name="Wasserscheid J."/>
            <person name="Dewar K."/>
            <person name="Wiley G.B."/>
            <person name="Macmil S.L."/>
            <person name="Roe B.A."/>
            <person name="Zeller R.W."/>
            <person name="Hastings K.E."/>
            <person name="Lemaire P."/>
            <person name="Lindquist E."/>
            <person name="Endo T."/>
            <person name="Hotta K."/>
            <person name="Inaba K."/>
        </authorList>
    </citation>
    <scope>NUCLEOTIDE SEQUENCE [LARGE SCALE GENOMIC DNA]</scope>
    <source>
        <strain evidence="14">wild type</strain>
    </source>
</reference>
<keyword evidence="3" id="KW-0433">Leucine-rich repeat</keyword>
<dbReference type="HOGENOM" id="CLU_005242_0_0_1"/>
<evidence type="ECO:0000256" key="6">
    <source>
        <dbReference type="ARBA" id="ARBA00022737"/>
    </source>
</evidence>
<evidence type="ECO:0000256" key="5">
    <source>
        <dbReference type="ARBA" id="ARBA00022729"/>
    </source>
</evidence>
<evidence type="ECO:0000256" key="11">
    <source>
        <dbReference type="SAM" id="Phobius"/>
    </source>
</evidence>
<evidence type="ECO:0000256" key="2">
    <source>
        <dbReference type="ARBA" id="ARBA00007343"/>
    </source>
</evidence>
<dbReference type="PROSITE" id="PS50835">
    <property type="entry name" value="IG_LIKE"/>
    <property type="match status" value="1"/>
</dbReference>
<feature type="transmembrane region" description="Helical" evidence="11">
    <location>
        <begin position="905"/>
        <end position="925"/>
    </location>
</feature>
<evidence type="ECO:0008006" key="16">
    <source>
        <dbReference type="Google" id="ProtNLM"/>
    </source>
</evidence>
<organism evidence="14 15">
    <name type="scientific">Ciona intestinalis</name>
    <name type="common">Transparent sea squirt</name>
    <name type="synonym">Ascidia intestinalis</name>
    <dbReference type="NCBI Taxonomy" id="7719"/>
    <lineage>
        <taxon>Eukaryota</taxon>
        <taxon>Metazoa</taxon>
        <taxon>Chordata</taxon>
        <taxon>Tunicata</taxon>
        <taxon>Ascidiacea</taxon>
        <taxon>Phlebobranchia</taxon>
        <taxon>Cionidae</taxon>
        <taxon>Ciona</taxon>
    </lineage>
</organism>
<keyword evidence="4 11" id="KW-0812">Transmembrane</keyword>
<evidence type="ECO:0000256" key="4">
    <source>
        <dbReference type="ARBA" id="ARBA00022692"/>
    </source>
</evidence>
<dbReference type="GO" id="GO:0016020">
    <property type="term" value="C:membrane"/>
    <property type="evidence" value="ECO:0007669"/>
    <property type="project" value="UniProtKB-SubCell"/>
</dbReference>
<dbReference type="PANTHER" id="PTHR45930">
    <property type="entry name" value="G-PROTEIN COUPLED RECEPTOR 124-LIKE PROTEIN"/>
    <property type="match status" value="1"/>
</dbReference>
<dbReference type="SUPFAM" id="SSF48726">
    <property type="entry name" value="Immunoglobulin"/>
    <property type="match status" value="1"/>
</dbReference>
<dbReference type="PANTHER" id="PTHR45930:SF4">
    <property type="entry name" value="ADHESION G PROTEIN-COUPLED RECEPTOR A3"/>
    <property type="match status" value="1"/>
</dbReference>
<reference evidence="15" key="1">
    <citation type="journal article" date="2002" name="Science">
        <title>The draft genome of Ciona intestinalis: insights into chordate and vertebrate origins.</title>
        <authorList>
            <person name="Dehal P."/>
            <person name="Satou Y."/>
            <person name="Campbell R.K."/>
            <person name="Chapman J."/>
            <person name="Degnan B."/>
            <person name="De Tomaso A."/>
            <person name="Davidson B."/>
            <person name="Di Gregorio A."/>
            <person name="Gelpke M."/>
            <person name="Goodstein D.M."/>
            <person name="Harafuji N."/>
            <person name="Hastings K.E."/>
            <person name="Ho I."/>
            <person name="Hotta K."/>
            <person name="Huang W."/>
            <person name="Kawashima T."/>
            <person name="Lemaire P."/>
            <person name="Martinez D."/>
            <person name="Meinertzhagen I.A."/>
            <person name="Necula S."/>
            <person name="Nonaka M."/>
            <person name="Putnam N."/>
            <person name="Rash S."/>
            <person name="Saiga H."/>
            <person name="Satake M."/>
            <person name="Terry A."/>
            <person name="Yamada L."/>
            <person name="Wang H.G."/>
            <person name="Awazu S."/>
            <person name="Azumi K."/>
            <person name="Boore J."/>
            <person name="Branno M."/>
            <person name="Chin-Bow S."/>
            <person name="DeSantis R."/>
            <person name="Doyle S."/>
            <person name="Francino P."/>
            <person name="Keys D.N."/>
            <person name="Haga S."/>
            <person name="Hayashi H."/>
            <person name="Hino K."/>
            <person name="Imai K.S."/>
            <person name="Inaba K."/>
            <person name="Kano S."/>
            <person name="Kobayashi K."/>
            <person name="Kobayashi M."/>
            <person name="Lee B.I."/>
            <person name="Makabe K.W."/>
            <person name="Manohar C."/>
            <person name="Matassi G."/>
            <person name="Medina M."/>
            <person name="Mochizuki Y."/>
            <person name="Mount S."/>
            <person name="Morishita T."/>
            <person name="Miura S."/>
            <person name="Nakayama A."/>
            <person name="Nishizaka S."/>
            <person name="Nomoto H."/>
            <person name="Ohta F."/>
            <person name="Oishi K."/>
            <person name="Rigoutsos I."/>
            <person name="Sano M."/>
            <person name="Sasaki A."/>
            <person name="Sasakura Y."/>
            <person name="Shoguchi E."/>
            <person name="Shin-i T."/>
            <person name="Spagnuolo A."/>
            <person name="Stainier D."/>
            <person name="Suzuki M.M."/>
            <person name="Tassy O."/>
            <person name="Takatori N."/>
            <person name="Tokuoka M."/>
            <person name="Yagi K."/>
            <person name="Yoshizaki F."/>
            <person name="Wada S."/>
            <person name="Zhang C."/>
            <person name="Hyatt P.D."/>
            <person name="Larimer F."/>
            <person name="Detter C."/>
            <person name="Doggett N."/>
            <person name="Glavina T."/>
            <person name="Hawkins T."/>
            <person name="Richardson P."/>
            <person name="Lucas S."/>
            <person name="Kohara Y."/>
            <person name="Levine M."/>
            <person name="Satoh N."/>
            <person name="Rokhsar D.S."/>
        </authorList>
    </citation>
    <scope>NUCLEOTIDE SEQUENCE [LARGE SCALE GENOMIC DNA]</scope>
</reference>
<dbReference type="Gene3D" id="3.80.10.10">
    <property type="entry name" value="Ribonuclease Inhibitor"/>
    <property type="match status" value="1"/>
</dbReference>
<keyword evidence="15" id="KW-1185">Reference proteome</keyword>
<feature type="transmembrane region" description="Helical" evidence="11">
    <location>
        <begin position="643"/>
        <end position="664"/>
    </location>
</feature>
<dbReference type="GO" id="GO:0004930">
    <property type="term" value="F:G protein-coupled receptor activity"/>
    <property type="evidence" value="ECO:0007669"/>
    <property type="project" value="InterPro"/>
</dbReference>
<feature type="domain" description="Ig-like" evidence="13">
    <location>
        <begin position="133"/>
        <end position="230"/>
    </location>
</feature>
<evidence type="ECO:0000256" key="10">
    <source>
        <dbReference type="ARBA" id="ARBA00023170"/>
    </source>
</evidence>
<dbReference type="InterPro" id="IPR051963">
    <property type="entry name" value="Adhesion_GPCR_A"/>
</dbReference>
<reference evidence="14" key="3">
    <citation type="submission" date="2025-08" db="UniProtKB">
        <authorList>
            <consortium name="Ensembl"/>
        </authorList>
    </citation>
    <scope>IDENTIFICATION</scope>
</reference>
<reference evidence="14" key="4">
    <citation type="submission" date="2025-09" db="UniProtKB">
        <authorList>
            <consortium name="Ensembl"/>
        </authorList>
    </citation>
    <scope>IDENTIFICATION</scope>
</reference>
<feature type="transmembrane region" description="Helical" evidence="11">
    <location>
        <begin position="716"/>
        <end position="736"/>
    </location>
</feature>
<evidence type="ECO:0000256" key="3">
    <source>
        <dbReference type="ARBA" id="ARBA00022614"/>
    </source>
</evidence>
<evidence type="ECO:0000313" key="15">
    <source>
        <dbReference type="Proteomes" id="UP000008144"/>
    </source>
</evidence>
<evidence type="ECO:0000259" key="13">
    <source>
        <dbReference type="PROSITE" id="PS50835"/>
    </source>
</evidence>
<feature type="transmembrane region" description="Helical" evidence="11">
    <location>
        <begin position="464"/>
        <end position="487"/>
    </location>
</feature>
<dbReference type="GeneTree" id="ENSGT00940000157235"/>
<feature type="transmembrane region" description="Helical" evidence="11">
    <location>
        <begin position="346"/>
        <end position="370"/>
    </location>
</feature>
<feature type="transmembrane region" description="Helical" evidence="11">
    <location>
        <begin position="799"/>
        <end position="820"/>
    </location>
</feature>